<keyword evidence="3 7" id="KW-0597">Phosphoprotein</keyword>
<dbReference type="NCBIfam" id="TIGR00229">
    <property type="entry name" value="sensory_box"/>
    <property type="match status" value="1"/>
</dbReference>
<dbReference type="InterPro" id="IPR013655">
    <property type="entry name" value="PAS_fold_3"/>
</dbReference>
<dbReference type="PROSITE" id="PS50110">
    <property type="entry name" value="RESPONSE_REGULATORY"/>
    <property type="match status" value="1"/>
</dbReference>
<dbReference type="Gene3D" id="1.10.287.130">
    <property type="match status" value="1"/>
</dbReference>
<dbReference type="InterPro" id="IPR000014">
    <property type="entry name" value="PAS"/>
</dbReference>
<evidence type="ECO:0000256" key="3">
    <source>
        <dbReference type="ARBA" id="ARBA00022553"/>
    </source>
</evidence>
<evidence type="ECO:0000256" key="2">
    <source>
        <dbReference type="ARBA" id="ARBA00012438"/>
    </source>
</evidence>
<dbReference type="InterPro" id="IPR050736">
    <property type="entry name" value="Sensor_HK_Regulatory"/>
</dbReference>
<dbReference type="PRINTS" id="PR00344">
    <property type="entry name" value="BCTRLSENSOR"/>
</dbReference>
<accession>A0A498KXQ0</accession>
<sequence length="520" mass="57528">MTEDSSAGLSPGPLADAAITTDGTDEGSDGQVSILHVDDDPDMLSLSKTMLERRDIDVTTRTSAEEGLEYLQEADVGCIVSDYEMPRTDGLEFLEAVRTDYPDLPFILFTGKGGEEIASKAISAGVTDYLQKEPDEGQYTVLANRIVNLVDQYRAKKAVEQTQKRFSKLIEHSTDVISIISPDARFEYLSPSAEHILGYEPAEMVGEYIFDYAHPEDRDEAMEKFFETVKDPDKQPTVEFRFKHPDGSWPVLESRGRNLLDDPDVQGFVVNSREITELREHEQELKRQNDQLEVIRSVVSHDLKNPLNVAKTTRDLAAEDFDDPDRREDVPEHLDRLGRALDRMDVIISDMLTMAQQGQRVAETEPVDLEATARAAWEMAGGDDATLEIAETPTIRADESRLQQLLENLFHNSTRHTDSAVTVTVGTTAADDTDDDARIVGLYVEDDGPGIPDDEYETVFESGYSTAEEGSGFGLAIVEQIAKAHGWEVGITDPGEGEARENGDTPDPGTRVLIDGVQVA</sequence>
<dbReference type="InterPro" id="IPR001789">
    <property type="entry name" value="Sig_transdc_resp-reg_receiver"/>
</dbReference>
<comment type="catalytic activity">
    <reaction evidence="1">
        <text>ATP + protein L-histidine = ADP + protein N-phospho-L-histidine.</text>
        <dbReference type="EC" id="2.7.13.3"/>
    </reaction>
</comment>
<dbReference type="RefSeq" id="WP_129068381.1">
    <property type="nucleotide sequence ID" value="NZ_RDFA01000002.1"/>
</dbReference>
<keyword evidence="4" id="KW-0808">Transferase</keyword>
<evidence type="ECO:0000256" key="4">
    <source>
        <dbReference type="ARBA" id="ARBA00022679"/>
    </source>
</evidence>
<evidence type="ECO:0000259" key="13">
    <source>
        <dbReference type="PROSITE" id="PS50113"/>
    </source>
</evidence>
<dbReference type="Pfam" id="PF02518">
    <property type="entry name" value="HATPase_c"/>
    <property type="match status" value="1"/>
</dbReference>
<dbReference type="Gene3D" id="3.40.50.2300">
    <property type="match status" value="1"/>
</dbReference>
<dbReference type="InterPro" id="IPR003661">
    <property type="entry name" value="HisK_dim/P_dom"/>
</dbReference>
<feature type="modified residue" description="4-aspartylphosphate" evidence="7">
    <location>
        <position position="82"/>
    </location>
</feature>
<evidence type="ECO:0000256" key="9">
    <source>
        <dbReference type="SAM" id="MobiDB-lite"/>
    </source>
</evidence>
<dbReference type="InterPro" id="IPR036097">
    <property type="entry name" value="HisK_dim/P_sf"/>
</dbReference>
<dbReference type="Gene3D" id="3.30.565.10">
    <property type="entry name" value="Histidine kinase-like ATPase, C-terminal domain"/>
    <property type="match status" value="1"/>
</dbReference>
<feature type="domain" description="Histidine kinase" evidence="10">
    <location>
        <begin position="298"/>
        <end position="490"/>
    </location>
</feature>
<evidence type="ECO:0000256" key="1">
    <source>
        <dbReference type="ARBA" id="ARBA00000085"/>
    </source>
</evidence>
<keyword evidence="6" id="KW-0902">Two-component regulatory system</keyword>
<dbReference type="InterPro" id="IPR003594">
    <property type="entry name" value="HATPase_dom"/>
</dbReference>
<dbReference type="InterPro" id="IPR036890">
    <property type="entry name" value="HATPase_C_sf"/>
</dbReference>
<protein>
    <recommendedName>
        <fullName evidence="2">histidine kinase</fullName>
        <ecNumber evidence="2">2.7.13.3</ecNumber>
    </recommendedName>
</protein>
<dbReference type="GO" id="GO:0000155">
    <property type="term" value="F:phosphorelay sensor kinase activity"/>
    <property type="evidence" value="ECO:0007669"/>
    <property type="project" value="InterPro"/>
</dbReference>
<proteinExistence type="predicted"/>
<keyword evidence="15" id="KW-1185">Reference proteome</keyword>
<dbReference type="EMBL" id="RDFA01000002">
    <property type="protein sequence ID" value="RXK50421.1"/>
    <property type="molecule type" value="Genomic_DNA"/>
</dbReference>
<dbReference type="InterPro" id="IPR005467">
    <property type="entry name" value="His_kinase_dom"/>
</dbReference>
<feature type="domain" description="PAS" evidence="12">
    <location>
        <begin position="162"/>
        <end position="232"/>
    </location>
</feature>
<dbReference type="SMART" id="SM00388">
    <property type="entry name" value="HisKA"/>
    <property type="match status" value="1"/>
</dbReference>
<reference evidence="14 15" key="1">
    <citation type="submission" date="2019-01" db="EMBL/GenBank/DDBJ databases">
        <title>Halorientalis sp. F13-25 a new haloarchaeum isolated from hypersaline water.</title>
        <authorList>
            <person name="Ana D.-V."/>
            <person name="Cristina S.-P."/>
            <person name="Antonio V."/>
        </authorList>
    </citation>
    <scope>NUCLEOTIDE SEQUENCE [LARGE SCALE GENOMIC DNA]</scope>
    <source>
        <strain evidence="14 15">F13-25</strain>
    </source>
</reference>
<evidence type="ECO:0000256" key="6">
    <source>
        <dbReference type="ARBA" id="ARBA00023012"/>
    </source>
</evidence>
<feature type="domain" description="PAC" evidence="13">
    <location>
        <begin position="236"/>
        <end position="287"/>
    </location>
</feature>
<dbReference type="CDD" id="cd00075">
    <property type="entry name" value="HATPase"/>
    <property type="match status" value="1"/>
</dbReference>
<dbReference type="OrthoDB" id="8127at2157"/>
<dbReference type="CDD" id="cd00130">
    <property type="entry name" value="PAS"/>
    <property type="match status" value="1"/>
</dbReference>
<dbReference type="InterPro" id="IPR000700">
    <property type="entry name" value="PAS-assoc_C"/>
</dbReference>
<name>A0A498KXQ0_9EURY</name>
<evidence type="ECO:0000259" key="12">
    <source>
        <dbReference type="PROSITE" id="PS50112"/>
    </source>
</evidence>
<dbReference type="SUPFAM" id="SSF52172">
    <property type="entry name" value="CheY-like"/>
    <property type="match status" value="1"/>
</dbReference>
<dbReference type="SUPFAM" id="SSF55785">
    <property type="entry name" value="PYP-like sensor domain (PAS domain)"/>
    <property type="match status" value="1"/>
</dbReference>
<dbReference type="SUPFAM" id="SSF47384">
    <property type="entry name" value="Homodimeric domain of signal transducing histidine kinase"/>
    <property type="match status" value="1"/>
</dbReference>
<comment type="caution">
    <text evidence="14">The sequence shown here is derived from an EMBL/GenBank/DDBJ whole genome shotgun (WGS) entry which is preliminary data.</text>
</comment>
<dbReference type="SUPFAM" id="SSF55874">
    <property type="entry name" value="ATPase domain of HSP90 chaperone/DNA topoisomerase II/histidine kinase"/>
    <property type="match status" value="1"/>
</dbReference>
<dbReference type="Proteomes" id="UP000289691">
    <property type="component" value="Unassembled WGS sequence"/>
</dbReference>
<evidence type="ECO:0000256" key="7">
    <source>
        <dbReference type="PROSITE-ProRule" id="PRU00169"/>
    </source>
</evidence>
<dbReference type="PROSITE" id="PS50109">
    <property type="entry name" value="HIS_KIN"/>
    <property type="match status" value="1"/>
</dbReference>
<evidence type="ECO:0000259" key="11">
    <source>
        <dbReference type="PROSITE" id="PS50110"/>
    </source>
</evidence>
<dbReference type="Pfam" id="PF00072">
    <property type="entry name" value="Response_reg"/>
    <property type="match status" value="1"/>
</dbReference>
<dbReference type="InterPro" id="IPR035965">
    <property type="entry name" value="PAS-like_dom_sf"/>
</dbReference>
<keyword evidence="8" id="KW-0175">Coiled coil</keyword>
<evidence type="ECO:0000256" key="8">
    <source>
        <dbReference type="SAM" id="Coils"/>
    </source>
</evidence>
<dbReference type="InterPro" id="IPR011006">
    <property type="entry name" value="CheY-like_superfamily"/>
</dbReference>
<feature type="domain" description="Response regulatory" evidence="11">
    <location>
        <begin position="33"/>
        <end position="147"/>
    </location>
</feature>
<dbReference type="CDD" id="cd00082">
    <property type="entry name" value="HisKA"/>
    <property type="match status" value="1"/>
</dbReference>
<dbReference type="AlphaFoldDB" id="A0A498KXQ0"/>
<dbReference type="Pfam" id="PF00512">
    <property type="entry name" value="HisKA"/>
    <property type="match status" value="1"/>
</dbReference>
<feature type="region of interest" description="Disordered" evidence="9">
    <location>
        <begin position="1"/>
        <end position="35"/>
    </location>
</feature>
<evidence type="ECO:0000259" key="10">
    <source>
        <dbReference type="PROSITE" id="PS50109"/>
    </source>
</evidence>
<dbReference type="SMART" id="SM00387">
    <property type="entry name" value="HATPase_c"/>
    <property type="match status" value="1"/>
</dbReference>
<dbReference type="PANTHER" id="PTHR43711:SF1">
    <property type="entry name" value="HISTIDINE KINASE 1"/>
    <property type="match status" value="1"/>
</dbReference>
<dbReference type="InterPro" id="IPR004358">
    <property type="entry name" value="Sig_transdc_His_kin-like_C"/>
</dbReference>
<dbReference type="PANTHER" id="PTHR43711">
    <property type="entry name" value="TWO-COMPONENT HISTIDINE KINASE"/>
    <property type="match status" value="1"/>
</dbReference>
<gene>
    <name evidence="14" type="ORF">EAF64_07670</name>
</gene>
<dbReference type="Pfam" id="PF08447">
    <property type="entry name" value="PAS_3"/>
    <property type="match status" value="1"/>
</dbReference>
<evidence type="ECO:0000256" key="5">
    <source>
        <dbReference type="ARBA" id="ARBA00022777"/>
    </source>
</evidence>
<keyword evidence="5" id="KW-0418">Kinase</keyword>
<evidence type="ECO:0000313" key="15">
    <source>
        <dbReference type="Proteomes" id="UP000289691"/>
    </source>
</evidence>
<dbReference type="PROSITE" id="PS50112">
    <property type="entry name" value="PAS"/>
    <property type="match status" value="1"/>
</dbReference>
<dbReference type="SMART" id="SM00091">
    <property type="entry name" value="PAS"/>
    <property type="match status" value="1"/>
</dbReference>
<dbReference type="CDD" id="cd00156">
    <property type="entry name" value="REC"/>
    <property type="match status" value="1"/>
</dbReference>
<dbReference type="Gene3D" id="3.30.450.20">
    <property type="entry name" value="PAS domain"/>
    <property type="match status" value="1"/>
</dbReference>
<feature type="coiled-coil region" evidence="8">
    <location>
        <begin position="271"/>
        <end position="298"/>
    </location>
</feature>
<evidence type="ECO:0000313" key="14">
    <source>
        <dbReference type="EMBL" id="RXK50421.1"/>
    </source>
</evidence>
<dbReference type="SMART" id="SM00448">
    <property type="entry name" value="REC"/>
    <property type="match status" value="1"/>
</dbReference>
<dbReference type="EC" id="2.7.13.3" evidence="2"/>
<dbReference type="PROSITE" id="PS50113">
    <property type="entry name" value="PAC"/>
    <property type="match status" value="1"/>
</dbReference>
<organism evidence="14 15">
    <name type="scientific">Halorientalis pallida</name>
    <dbReference type="NCBI Taxonomy" id="2479928"/>
    <lineage>
        <taxon>Archaea</taxon>
        <taxon>Methanobacteriati</taxon>
        <taxon>Methanobacteriota</taxon>
        <taxon>Stenosarchaea group</taxon>
        <taxon>Halobacteria</taxon>
        <taxon>Halobacteriales</taxon>
        <taxon>Haloarculaceae</taxon>
        <taxon>Halorientalis</taxon>
    </lineage>
</organism>